<dbReference type="EMBL" id="JACVVK020000013">
    <property type="protein sequence ID" value="KAK7504796.1"/>
    <property type="molecule type" value="Genomic_DNA"/>
</dbReference>
<dbReference type="EC" id="2.7.7.78" evidence="5"/>
<keyword evidence="10" id="KW-0548">Nucleotidyltransferase</keyword>
<dbReference type="Proteomes" id="UP001519460">
    <property type="component" value="Unassembled WGS sequence"/>
</dbReference>
<keyword evidence="8" id="KW-0344">Guanine-nucleotide releasing factor</keyword>
<keyword evidence="12" id="KW-0378">Hydrolase</keyword>
<feature type="domain" description="GDPGP1-like N-terminal" evidence="15">
    <location>
        <begin position="100"/>
        <end position="188"/>
    </location>
</feature>
<reference evidence="16 17" key="1">
    <citation type="journal article" date="2023" name="Sci. Data">
        <title>Genome assembly of the Korean intertidal mud-creeper Batillaria attramentaria.</title>
        <authorList>
            <person name="Patra A.K."/>
            <person name="Ho P.T."/>
            <person name="Jun S."/>
            <person name="Lee S.J."/>
            <person name="Kim Y."/>
            <person name="Won Y.J."/>
        </authorList>
    </citation>
    <scope>NUCLEOTIDE SEQUENCE [LARGE SCALE GENOMIC DNA]</scope>
    <source>
        <strain evidence="16">Wonlab-2016</strain>
    </source>
</reference>
<keyword evidence="17" id="KW-1185">Reference proteome</keyword>
<dbReference type="PANTHER" id="PTHR20884:SF8">
    <property type="entry name" value="GDP-D-GLUCOSE PHOSPHORYLASE 1"/>
    <property type="match status" value="1"/>
</dbReference>
<name>A0ABD0M0F1_9CAEN</name>
<comment type="similarity">
    <text evidence="4">Belongs to the GDPGP1 family.</text>
</comment>
<keyword evidence="9" id="KW-0808">Transferase</keyword>
<proteinExistence type="inferred from homology"/>
<evidence type="ECO:0000313" key="17">
    <source>
        <dbReference type="Proteomes" id="UP001519460"/>
    </source>
</evidence>
<feature type="domain" description="GDPGP1-like N-terminal" evidence="15">
    <location>
        <begin position="238"/>
        <end position="315"/>
    </location>
</feature>
<dbReference type="PANTHER" id="PTHR20884">
    <property type="entry name" value="GDP-D-GLUCOSE PHOSPHORYLASE 1"/>
    <property type="match status" value="1"/>
</dbReference>
<comment type="catalytic activity">
    <reaction evidence="1">
        <text>GDP-alpha-D-glucose + phosphate = alpha-D-glucose 1-phosphate + GDP + H(+)</text>
        <dbReference type="Rhea" id="RHEA:30387"/>
        <dbReference type="ChEBI" id="CHEBI:15378"/>
        <dbReference type="ChEBI" id="CHEBI:43474"/>
        <dbReference type="ChEBI" id="CHEBI:58189"/>
        <dbReference type="ChEBI" id="CHEBI:58601"/>
        <dbReference type="ChEBI" id="CHEBI:62230"/>
        <dbReference type="EC" id="2.7.7.78"/>
    </reaction>
</comment>
<comment type="function">
    <text evidence="2">Specific and highly efficient GDP-D-glucose phosphorylase regulating the levels of GDP-D-glucose in cells.</text>
</comment>
<evidence type="ECO:0000256" key="5">
    <source>
        <dbReference type="ARBA" id="ARBA00012507"/>
    </source>
</evidence>
<evidence type="ECO:0000256" key="7">
    <source>
        <dbReference type="ARBA" id="ARBA00022490"/>
    </source>
</evidence>
<evidence type="ECO:0000259" key="15">
    <source>
        <dbReference type="Pfam" id="PF26217"/>
    </source>
</evidence>
<comment type="caution">
    <text evidence="16">The sequence shown here is derived from an EMBL/GenBank/DDBJ whole genome shotgun (WGS) entry which is preliminary data.</text>
</comment>
<feature type="domain" description="GDPGP1-like C-terminal" evidence="14">
    <location>
        <begin position="332"/>
        <end position="467"/>
    </location>
</feature>
<evidence type="ECO:0000256" key="2">
    <source>
        <dbReference type="ARBA" id="ARBA00003049"/>
    </source>
</evidence>
<evidence type="ECO:0000256" key="6">
    <source>
        <dbReference type="ARBA" id="ARBA00018857"/>
    </source>
</evidence>
<evidence type="ECO:0000256" key="4">
    <source>
        <dbReference type="ARBA" id="ARBA00006451"/>
    </source>
</evidence>
<dbReference type="InterPro" id="IPR058866">
    <property type="entry name" value="GDPGP1_N"/>
</dbReference>
<dbReference type="InterPro" id="IPR026506">
    <property type="entry name" value="GDPGP"/>
</dbReference>
<evidence type="ECO:0000256" key="8">
    <source>
        <dbReference type="ARBA" id="ARBA00022658"/>
    </source>
</evidence>
<evidence type="ECO:0000259" key="14">
    <source>
        <dbReference type="Pfam" id="PF26216"/>
    </source>
</evidence>
<feature type="compositionally biased region" description="Polar residues" evidence="13">
    <location>
        <begin position="205"/>
        <end position="223"/>
    </location>
</feature>
<dbReference type="Pfam" id="PF26217">
    <property type="entry name" value="GDPGP1_N"/>
    <property type="match status" value="2"/>
</dbReference>
<dbReference type="AlphaFoldDB" id="A0ABD0M0F1"/>
<protein>
    <recommendedName>
        <fullName evidence="6">GDP-D-glucose phosphorylase 1</fullName>
        <ecNumber evidence="5">2.7.7.78</ecNumber>
    </recommendedName>
</protein>
<feature type="region of interest" description="Disordered" evidence="13">
    <location>
        <begin position="204"/>
        <end position="235"/>
    </location>
</feature>
<organism evidence="16 17">
    <name type="scientific">Batillaria attramentaria</name>
    <dbReference type="NCBI Taxonomy" id="370345"/>
    <lineage>
        <taxon>Eukaryota</taxon>
        <taxon>Metazoa</taxon>
        <taxon>Spiralia</taxon>
        <taxon>Lophotrochozoa</taxon>
        <taxon>Mollusca</taxon>
        <taxon>Gastropoda</taxon>
        <taxon>Caenogastropoda</taxon>
        <taxon>Sorbeoconcha</taxon>
        <taxon>Cerithioidea</taxon>
        <taxon>Batillariidae</taxon>
        <taxon>Batillaria</taxon>
    </lineage>
</organism>
<keyword evidence="11" id="KW-0547">Nucleotide-binding</keyword>
<dbReference type="GO" id="GO:0005085">
    <property type="term" value="F:guanyl-nucleotide exchange factor activity"/>
    <property type="evidence" value="ECO:0007669"/>
    <property type="project" value="UniProtKB-KW"/>
</dbReference>
<evidence type="ECO:0000256" key="3">
    <source>
        <dbReference type="ARBA" id="ARBA00004496"/>
    </source>
</evidence>
<evidence type="ECO:0000313" key="16">
    <source>
        <dbReference type="EMBL" id="KAK7504796.1"/>
    </source>
</evidence>
<evidence type="ECO:0000256" key="13">
    <source>
        <dbReference type="SAM" id="MobiDB-lite"/>
    </source>
</evidence>
<dbReference type="InterPro" id="IPR058865">
    <property type="entry name" value="GDPGP1_C"/>
</dbReference>
<evidence type="ECO:0000256" key="10">
    <source>
        <dbReference type="ARBA" id="ARBA00022695"/>
    </source>
</evidence>
<keyword evidence="7" id="KW-0963">Cytoplasm</keyword>
<dbReference type="Pfam" id="PF26216">
    <property type="entry name" value="GDPGP1_C"/>
    <property type="match status" value="1"/>
</dbReference>
<sequence>MRLRKALLFKVFRFWTRPRIPAKNRSRPHLSDTRSPRRLKSRFTSLRCCDRGATTSGLLSNSELNKMQRPEGVDTFEYSSDDFSFSTNTWAPGSPFELSKFDLELRKRWDKAMKGGAFRYDIDHITTRIIPGPKHYVAQLNLLRAKERRKPQDIRSITQPFNPKQFNFTWVGPHEIIFYMRHKETASSPKKSVLNNIIEMENDTGDGSCNGSSPAACDQTQQKALDGESNGETGNQRLETASEERHALVINVSPMEYGHTLLVPQIDQCLPQVLTETSIRVALEMTLLSKHRGLRMGFNSLCAFASVNHLHLHAYYLEHELVVEYCPVEHLTGSVYEITTIPVPGFGFQLHGSTVQEVSRQVHKVSSYFQEADIAHNLFICRGTVFDEKRGSENTTVRVFIWPRRKFVGTKSAEEFNVASIELGGHLPIREEDGYHSLTEESVDAIIADSQLPPEHYQQIKKHITDMFTPTPSKSQS</sequence>
<dbReference type="GO" id="GO:0080048">
    <property type="term" value="F:GDP-D-glucose phosphorylase activity"/>
    <property type="evidence" value="ECO:0007669"/>
    <property type="project" value="UniProtKB-EC"/>
</dbReference>
<evidence type="ECO:0000256" key="11">
    <source>
        <dbReference type="ARBA" id="ARBA00022741"/>
    </source>
</evidence>
<evidence type="ECO:0000256" key="12">
    <source>
        <dbReference type="ARBA" id="ARBA00022801"/>
    </source>
</evidence>
<evidence type="ECO:0000256" key="1">
    <source>
        <dbReference type="ARBA" id="ARBA00000063"/>
    </source>
</evidence>
<dbReference type="GO" id="GO:0016787">
    <property type="term" value="F:hydrolase activity"/>
    <property type="evidence" value="ECO:0007669"/>
    <property type="project" value="UniProtKB-KW"/>
</dbReference>
<dbReference type="GO" id="GO:0005737">
    <property type="term" value="C:cytoplasm"/>
    <property type="evidence" value="ECO:0007669"/>
    <property type="project" value="UniProtKB-SubCell"/>
</dbReference>
<dbReference type="GO" id="GO:0000166">
    <property type="term" value="F:nucleotide binding"/>
    <property type="evidence" value="ECO:0007669"/>
    <property type="project" value="UniProtKB-KW"/>
</dbReference>
<accession>A0ABD0M0F1</accession>
<comment type="subcellular location">
    <subcellularLocation>
        <location evidence="3">Cytoplasm</location>
    </subcellularLocation>
</comment>
<gene>
    <name evidence="16" type="ORF">BaRGS_00003824</name>
</gene>
<evidence type="ECO:0000256" key="9">
    <source>
        <dbReference type="ARBA" id="ARBA00022679"/>
    </source>
</evidence>